<proteinExistence type="predicted"/>
<dbReference type="EMBL" id="QVQA01000001">
    <property type="protein sequence ID" value="KAF5103099.1"/>
    <property type="molecule type" value="Genomic_DNA"/>
</dbReference>
<keyword evidence="2" id="KW-1185">Reference proteome</keyword>
<organism evidence="1 2">
    <name type="scientific">Geotrichum galactomycetum</name>
    <dbReference type="NCBI Taxonomy" id="27317"/>
    <lineage>
        <taxon>Eukaryota</taxon>
        <taxon>Fungi</taxon>
        <taxon>Dikarya</taxon>
        <taxon>Ascomycota</taxon>
        <taxon>Saccharomycotina</taxon>
        <taxon>Dipodascomycetes</taxon>
        <taxon>Dipodascales</taxon>
        <taxon>Dipodascaceae</taxon>
        <taxon>Geotrichum</taxon>
    </lineage>
</organism>
<protein>
    <submittedName>
        <fullName evidence="1">Uncharacterized protein</fullName>
    </submittedName>
</protein>
<gene>
    <name evidence="1" type="ORF">D0Z00_000077</name>
</gene>
<sequence length="1185" mass="131525">MSGFQASTPSATRSSSVSFDDATAILDAPEPVKDGIIELTRNLKYTVSKLPATPAVLKTSATDIVAATDQTTSFALAVSRSGVHVWDYTIPDHVPHTYFFPTPAGSDLPFLAALVSPIAGSREPGLVTVDSRSGLVSYWEGVGGAIANDLLHKKKNISHTIKLHSSEIIETLYNVEPAGIIAITSTGRYVLLTFRDLVGKPLLNSETMRGGFGSGLLASLKGAVSLSGPRRNVVSVKRAISTGRDERQAIFITEQGNLMLWDCFRSGQSRLLFENGIRELMLNSISSLFPQAERTFVIHDVDFNDSNHQIYVLTSFVNNASTDEVFYVLFTINVSDNDVEIVSTHRLQTFTSPSSCRPQLLVPEPNDTIFVLFSQAVVLIDTVPEDNYTKAPRRWEDIITFLPGVEAFTFGGEDAIKNNDKFDRNAGVVVLTRNAGVLRIERLEGSTSPHIVDSDALDWELAKAHIEQAVFYGHKNQGVNVVDFQYRKEFQFSQEALSEAFFRVGYEIYKGKSPYLPPMLPSLTEYLTLKWDSLMRLFQYSRGNFFEQVDTRTRLRLLEFAERVHVARQLWADYDDQISKSPNSKPFFGSYIAKKAGQNVRGDPVRLFFTHNLDQLFDTFSEGLVEIQKTDLEEANKLVILFLQTGAFELRHTLAGSMLGLTEDDLLQISFWTDKVKLLTTLQTSYQLTANKLGNLDHKDPRYSQLGNELVHIVAVQCELFTTLIRRIDKLGPEYLELDSPQPELLAAGNYENSINMARSVKSDYLSRREGYLAKLVAVGHKADAAGIAEKYQIYPSLVKIIVGDLASEQARGGPPNQVALGLVEKLREFIERFGYDFASVLYQHYINIKELKLLLKQFPEFNEYLERFFASGNYGRISWIHDLSRYNFSNAAETLLKEAASTGSGAESTLENKKLQLSIAKLSALANGNSSASLRSAVEARLVVVDIEAALRQHLLLQVSDTKFHPDELTRALHARKLPALVAVFTRAAEHLVQGQTLAVEELIDVLTLMDTEDASADVRRNFFRALQLLALPSTKLSRERLLLNYQLVWTRLYLQDNWQALAASQNDATAKAKSEKTVLYATLYESFTNGLDIEMLKKFALSPEAAVPAVDASALSARFPAAAPRELEAIAADIAAASGTVSDLIAHAQLGHWTQGIFASAKDRAGIESEVRYAAGSEDVEMN</sequence>
<accession>A0ACB6VAV7</accession>
<reference evidence="1 2" key="1">
    <citation type="journal article" date="2020" name="Front. Microbiol.">
        <title>Phenotypic and Genetic Characterization of the Cheese Ripening Yeast Geotrichum candidum.</title>
        <authorList>
            <person name="Perkins V."/>
            <person name="Vignola S."/>
            <person name="Lessard M.H."/>
            <person name="Plante P.L."/>
            <person name="Corbeil J."/>
            <person name="Dugat-Bony E."/>
            <person name="Frenette M."/>
            <person name="Labrie S."/>
        </authorList>
    </citation>
    <scope>NUCLEOTIDE SEQUENCE [LARGE SCALE GENOMIC DNA]</scope>
    <source>
        <strain evidence="1 2">LMA-1147</strain>
    </source>
</reference>
<dbReference type="Proteomes" id="UP000744676">
    <property type="component" value="Unassembled WGS sequence"/>
</dbReference>
<evidence type="ECO:0000313" key="2">
    <source>
        <dbReference type="Proteomes" id="UP000744676"/>
    </source>
</evidence>
<comment type="caution">
    <text evidence="1">The sequence shown here is derived from an EMBL/GenBank/DDBJ whole genome shotgun (WGS) entry which is preliminary data.</text>
</comment>
<evidence type="ECO:0000313" key="1">
    <source>
        <dbReference type="EMBL" id="KAF5103099.1"/>
    </source>
</evidence>
<name>A0ACB6VAV7_9ASCO</name>